<evidence type="ECO:0000313" key="3">
    <source>
        <dbReference type="Proteomes" id="UP000183988"/>
    </source>
</evidence>
<dbReference type="Proteomes" id="UP000183988">
    <property type="component" value="Unassembled WGS sequence"/>
</dbReference>
<dbReference type="RefSeq" id="WP_159431588.1">
    <property type="nucleotide sequence ID" value="NZ_FQVW01000048.1"/>
</dbReference>
<gene>
    <name evidence="2" type="ORF">SAMN05216225_10488</name>
</gene>
<name>A0A1M5LK67_9BACI</name>
<feature type="transmembrane region" description="Helical" evidence="1">
    <location>
        <begin position="12"/>
        <end position="31"/>
    </location>
</feature>
<proteinExistence type="predicted"/>
<evidence type="ECO:0000256" key="1">
    <source>
        <dbReference type="SAM" id="Phobius"/>
    </source>
</evidence>
<dbReference type="STRING" id="930117.SAMN05216225_10488"/>
<reference evidence="2 3" key="1">
    <citation type="submission" date="2016-11" db="EMBL/GenBank/DDBJ databases">
        <authorList>
            <person name="Jaros S."/>
            <person name="Januszkiewicz K."/>
            <person name="Wedrychowicz H."/>
        </authorList>
    </citation>
    <scope>NUCLEOTIDE SEQUENCE [LARGE SCALE GENOMIC DNA]</scope>
    <source>
        <strain evidence="2 3">IBRC-M 10683</strain>
    </source>
</reference>
<keyword evidence="1" id="KW-1133">Transmembrane helix</keyword>
<protein>
    <submittedName>
        <fullName evidence="2">Uncharacterized protein</fullName>
    </submittedName>
</protein>
<dbReference type="AlphaFoldDB" id="A0A1M5LK67"/>
<keyword evidence="3" id="KW-1185">Reference proteome</keyword>
<evidence type="ECO:0000313" key="2">
    <source>
        <dbReference type="EMBL" id="SHG65427.1"/>
    </source>
</evidence>
<dbReference type="EMBL" id="FQVW01000048">
    <property type="protein sequence ID" value="SHG65427.1"/>
    <property type="molecule type" value="Genomic_DNA"/>
</dbReference>
<sequence length="45" mass="4875">MLDKEDGKLGEHIVSIIIAMVIAAILAVYVFDIPTNPGPATYLFN</sequence>
<organism evidence="2 3">
    <name type="scientific">Ornithinibacillus halophilus</name>
    <dbReference type="NCBI Taxonomy" id="930117"/>
    <lineage>
        <taxon>Bacteria</taxon>
        <taxon>Bacillati</taxon>
        <taxon>Bacillota</taxon>
        <taxon>Bacilli</taxon>
        <taxon>Bacillales</taxon>
        <taxon>Bacillaceae</taxon>
        <taxon>Ornithinibacillus</taxon>
    </lineage>
</organism>
<keyword evidence="1" id="KW-0812">Transmembrane</keyword>
<accession>A0A1M5LK67</accession>
<keyword evidence="1" id="KW-0472">Membrane</keyword>